<dbReference type="PANTHER" id="PTHR14187">
    <property type="entry name" value="ALPHA KINASE/ELONGATION FACTOR 2 KINASE"/>
    <property type="match status" value="1"/>
</dbReference>
<evidence type="ECO:0000313" key="2">
    <source>
        <dbReference type="Proteomes" id="UP001164746"/>
    </source>
</evidence>
<accession>A0ABY7D903</accession>
<dbReference type="InterPro" id="IPR043129">
    <property type="entry name" value="ATPase_NBD"/>
</dbReference>
<name>A0ABY7D903_MYAAR</name>
<organism evidence="1 2">
    <name type="scientific">Mya arenaria</name>
    <name type="common">Soft-shell clam</name>
    <dbReference type="NCBI Taxonomy" id="6604"/>
    <lineage>
        <taxon>Eukaryota</taxon>
        <taxon>Metazoa</taxon>
        <taxon>Spiralia</taxon>
        <taxon>Lophotrochozoa</taxon>
        <taxon>Mollusca</taxon>
        <taxon>Bivalvia</taxon>
        <taxon>Autobranchia</taxon>
        <taxon>Heteroconchia</taxon>
        <taxon>Euheterodonta</taxon>
        <taxon>Imparidentia</taxon>
        <taxon>Neoheterodontei</taxon>
        <taxon>Myida</taxon>
        <taxon>Myoidea</taxon>
        <taxon>Myidae</taxon>
        <taxon>Mya</taxon>
    </lineage>
</organism>
<dbReference type="Proteomes" id="UP001164746">
    <property type="component" value="Chromosome 1"/>
</dbReference>
<gene>
    <name evidence="1" type="ORF">MAR_006239</name>
</gene>
<dbReference type="SUPFAM" id="SSF53067">
    <property type="entry name" value="Actin-like ATPase domain"/>
    <property type="match status" value="1"/>
</dbReference>
<sequence>MEKRCMLLGLTQRRRQNVIDSFKKSDMYDFNEIMKIFEVKKRSITHESESNIVMRLPQSLSTAAQQETGKSIAELAALSKFGKEIPASVVRTLFQKSVSTTTDHVAELLEADANKGIQAIVMVGGFSESPLLQHAIQSRFSSLKVIIPDEAGLSILKGAVIFGHSPNAITQRISKYTYGIRCKCLFNENKHPLSNKVIGEGGVAFCKNAFAKHVEAGQSLRIGDTQAEHEYIPSRSEQTIMRFPIFATKEKNPLLVTESGCFEIGKLRIPISGTGLDRKVYVQMNFGGTEIEVKGTDKATGNAVEVKVDFLS</sequence>
<reference evidence="1" key="1">
    <citation type="submission" date="2022-11" db="EMBL/GenBank/DDBJ databases">
        <title>Centuries of genome instability and evolution in soft-shell clam transmissible cancer (bioRxiv).</title>
        <authorList>
            <person name="Hart S.F.M."/>
            <person name="Yonemitsu M.A."/>
            <person name="Giersch R.M."/>
            <person name="Beal B.F."/>
            <person name="Arriagada G."/>
            <person name="Davis B.W."/>
            <person name="Ostrander E.A."/>
            <person name="Goff S.P."/>
            <person name="Metzger M.J."/>
        </authorList>
    </citation>
    <scope>NUCLEOTIDE SEQUENCE</scope>
    <source>
        <strain evidence="1">MELC-2E11</strain>
        <tissue evidence="1">Siphon/mantle</tissue>
    </source>
</reference>
<dbReference type="EMBL" id="CP111012">
    <property type="protein sequence ID" value="WAQ93768.1"/>
    <property type="molecule type" value="Genomic_DNA"/>
</dbReference>
<protein>
    <submittedName>
        <fullName evidence="1">HS12A-like protein</fullName>
    </submittedName>
</protein>
<keyword evidence="2" id="KW-1185">Reference proteome</keyword>
<proteinExistence type="predicted"/>
<evidence type="ECO:0000313" key="1">
    <source>
        <dbReference type="EMBL" id="WAQ93768.1"/>
    </source>
</evidence>
<dbReference type="PANTHER" id="PTHR14187:SF5">
    <property type="entry name" value="HEAT SHOCK 70 KDA PROTEIN 12A"/>
    <property type="match status" value="1"/>
</dbReference>